<organism evidence="1">
    <name type="scientific">Anguilla anguilla</name>
    <name type="common">European freshwater eel</name>
    <name type="synonym">Muraena anguilla</name>
    <dbReference type="NCBI Taxonomy" id="7936"/>
    <lineage>
        <taxon>Eukaryota</taxon>
        <taxon>Metazoa</taxon>
        <taxon>Chordata</taxon>
        <taxon>Craniata</taxon>
        <taxon>Vertebrata</taxon>
        <taxon>Euteleostomi</taxon>
        <taxon>Actinopterygii</taxon>
        <taxon>Neopterygii</taxon>
        <taxon>Teleostei</taxon>
        <taxon>Anguilliformes</taxon>
        <taxon>Anguillidae</taxon>
        <taxon>Anguilla</taxon>
    </lineage>
</organism>
<sequence>MIHNVKKNNIIEINVRNEPVLPCPPFSTIFRINT</sequence>
<proteinExistence type="predicted"/>
<reference evidence="1" key="2">
    <citation type="journal article" date="2015" name="Fish Shellfish Immunol.">
        <title>Early steps in the European eel (Anguilla anguilla)-Vibrio vulnificus interaction in the gills: Role of the RtxA13 toxin.</title>
        <authorList>
            <person name="Callol A."/>
            <person name="Pajuelo D."/>
            <person name="Ebbesson L."/>
            <person name="Teles M."/>
            <person name="MacKenzie S."/>
            <person name="Amaro C."/>
        </authorList>
    </citation>
    <scope>NUCLEOTIDE SEQUENCE</scope>
</reference>
<protein>
    <submittedName>
        <fullName evidence="1">Uncharacterized protein</fullName>
    </submittedName>
</protein>
<evidence type="ECO:0000313" key="1">
    <source>
        <dbReference type="EMBL" id="JAH11506.1"/>
    </source>
</evidence>
<dbReference type="AlphaFoldDB" id="A0A0E9Q3P2"/>
<dbReference type="EMBL" id="GBXM01097071">
    <property type="protein sequence ID" value="JAH11506.1"/>
    <property type="molecule type" value="Transcribed_RNA"/>
</dbReference>
<accession>A0A0E9Q3P2</accession>
<name>A0A0E9Q3P2_ANGAN</name>
<reference evidence="1" key="1">
    <citation type="submission" date="2014-11" db="EMBL/GenBank/DDBJ databases">
        <authorList>
            <person name="Amaro Gonzalez C."/>
        </authorList>
    </citation>
    <scope>NUCLEOTIDE SEQUENCE</scope>
</reference>